<dbReference type="eggNOG" id="KOG1437">
    <property type="taxonomic scope" value="Eukaryota"/>
</dbReference>
<dbReference type="GO" id="GO:0005615">
    <property type="term" value="C:extracellular space"/>
    <property type="evidence" value="ECO:0007669"/>
    <property type="project" value="TreeGrafter"/>
</dbReference>
<evidence type="ECO:0000313" key="2">
    <source>
        <dbReference type="EnsemblMetazoa" id="tetur20g02760.1"/>
    </source>
</evidence>
<protein>
    <recommendedName>
        <fullName evidence="1">FAS1 domain-containing protein</fullName>
    </recommendedName>
</protein>
<dbReference type="GO" id="GO:0031012">
    <property type="term" value="C:extracellular matrix"/>
    <property type="evidence" value="ECO:0007669"/>
    <property type="project" value="TreeGrafter"/>
</dbReference>
<dbReference type="SMART" id="SM00554">
    <property type="entry name" value="FAS1"/>
    <property type="match status" value="3"/>
</dbReference>
<name>T1KTC9_TETUR</name>
<dbReference type="PANTHER" id="PTHR10900">
    <property type="entry name" value="PERIOSTIN-RELATED"/>
    <property type="match status" value="1"/>
</dbReference>
<dbReference type="GO" id="GO:0007155">
    <property type="term" value="P:cell adhesion"/>
    <property type="evidence" value="ECO:0007669"/>
    <property type="project" value="TreeGrafter"/>
</dbReference>
<organism evidence="2 3">
    <name type="scientific">Tetranychus urticae</name>
    <name type="common">Two-spotted spider mite</name>
    <dbReference type="NCBI Taxonomy" id="32264"/>
    <lineage>
        <taxon>Eukaryota</taxon>
        <taxon>Metazoa</taxon>
        <taxon>Ecdysozoa</taxon>
        <taxon>Arthropoda</taxon>
        <taxon>Chelicerata</taxon>
        <taxon>Arachnida</taxon>
        <taxon>Acari</taxon>
        <taxon>Acariformes</taxon>
        <taxon>Trombidiformes</taxon>
        <taxon>Prostigmata</taxon>
        <taxon>Eleutherengona</taxon>
        <taxon>Raphignathae</taxon>
        <taxon>Tetranychoidea</taxon>
        <taxon>Tetranychidae</taxon>
        <taxon>Tetranychus</taxon>
    </lineage>
</organism>
<sequence>MKIEILNDNIYEWAQRSGEYSKWIKQVDKSDENYKLFLQNSVLRVTAFIPTNEAFDKFYEPSNDIIGSHLVYGSFDLDKLLKIKNKSHIGVKRSMLRFSRGFDESRNRSAVFVLDARILESHQVGNSMVHIIDRVLNLPKSTESVVPNALEWIRNPNIYPSVSVASGVGTFSDFIERQNVTFQFSNCTECTFFVPENIDNKTAAKIDANVLLGHVIPNQILFLRSTNNSTPYKTKADSSNLTVELYKEERSESDSMESFVYLNTKGSISTHFGNTRVKITRANIPVNNGVIHIIEKPLINTDVSISHYLNAESETNEVHESVNIPIGEGEGLIKSHFIEQKTISTQSDGMFKETASLGPNIEPDFSVEDRLNDDCFTFFAPTEAAWNKLHERDPETYKKLINGSIVEGGKWILEQFLIKLAWPYDILASLPGISTETTLFEFLKGPQLTLKYINSTTTIVRPDITAINGYIHGIDTVITQDIRL</sequence>
<accession>T1KTC9</accession>
<evidence type="ECO:0000313" key="3">
    <source>
        <dbReference type="Proteomes" id="UP000015104"/>
    </source>
</evidence>
<dbReference type="AlphaFoldDB" id="T1KTC9"/>
<proteinExistence type="predicted"/>
<dbReference type="Proteomes" id="UP000015104">
    <property type="component" value="Unassembled WGS sequence"/>
</dbReference>
<reference evidence="2" key="2">
    <citation type="submission" date="2015-06" db="UniProtKB">
        <authorList>
            <consortium name="EnsemblMetazoa"/>
        </authorList>
    </citation>
    <scope>IDENTIFICATION</scope>
</reference>
<dbReference type="EnsemblMetazoa" id="tetur20g02760.1">
    <property type="protein sequence ID" value="tetur20g02760.1"/>
    <property type="gene ID" value="tetur20g02760"/>
</dbReference>
<dbReference type="InterPro" id="IPR000782">
    <property type="entry name" value="FAS1_domain"/>
</dbReference>
<dbReference type="EMBL" id="CAEY01000522">
    <property type="status" value="NOT_ANNOTATED_CDS"/>
    <property type="molecule type" value="Genomic_DNA"/>
</dbReference>
<dbReference type="GO" id="GO:0030198">
    <property type="term" value="P:extracellular matrix organization"/>
    <property type="evidence" value="ECO:0007669"/>
    <property type="project" value="TreeGrafter"/>
</dbReference>
<dbReference type="InterPro" id="IPR036378">
    <property type="entry name" value="FAS1_dom_sf"/>
</dbReference>
<dbReference type="GO" id="GO:0050839">
    <property type="term" value="F:cell adhesion molecule binding"/>
    <property type="evidence" value="ECO:0007669"/>
    <property type="project" value="TreeGrafter"/>
</dbReference>
<dbReference type="PANTHER" id="PTHR10900:SF80">
    <property type="entry name" value="FASCICLIN-1"/>
    <property type="match status" value="1"/>
</dbReference>
<keyword evidence="3" id="KW-1185">Reference proteome</keyword>
<feature type="domain" description="FAS1" evidence="1">
    <location>
        <begin position="155"/>
        <end position="298"/>
    </location>
</feature>
<dbReference type="InterPro" id="IPR050904">
    <property type="entry name" value="Adhesion/Biosynth-related"/>
</dbReference>
<dbReference type="Pfam" id="PF02469">
    <property type="entry name" value="Fasciclin"/>
    <property type="match status" value="3"/>
</dbReference>
<evidence type="ECO:0000259" key="1">
    <source>
        <dbReference type="PROSITE" id="PS50213"/>
    </source>
</evidence>
<feature type="domain" description="FAS1" evidence="1">
    <location>
        <begin position="335"/>
        <end position="478"/>
    </location>
</feature>
<reference evidence="3" key="1">
    <citation type="submission" date="2011-08" db="EMBL/GenBank/DDBJ databases">
        <authorList>
            <person name="Rombauts S."/>
        </authorList>
    </citation>
    <scope>NUCLEOTIDE SEQUENCE</scope>
    <source>
        <strain evidence="3">London</strain>
    </source>
</reference>
<feature type="domain" description="FAS1" evidence="1">
    <location>
        <begin position="7"/>
        <end position="136"/>
    </location>
</feature>
<dbReference type="HOGENOM" id="CLU_564223_0_0_1"/>
<dbReference type="PROSITE" id="PS50213">
    <property type="entry name" value="FAS1"/>
    <property type="match status" value="3"/>
</dbReference>
<dbReference type="SUPFAM" id="SSF82153">
    <property type="entry name" value="FAS1 domain"/>
    <property type="match status" value="3"/>
</dbReference>
<dbReference type="Gene3D" id="2.30.180.10">
    <property type="entry name" value="FAS1 domain"/>
    <property type="match status" value="3"/>
</dbReference>